<keyword evidence="3" id="KW-1185">Reference proteome</keyword>
<evidence type="ECO:0000313" key="3">
    <source>
        <dbReference type="Proteomes" id="UP000887578"/>
    </source>
</evidence>
<dbReference type="AlphaFoldDB" id="A0A914PGN4"/>
<dbReference type="Gene3D" id="3.30.497.10">
    <property type="entry name" value="Antithrombin, subunit I, domain 2"/>
    <property type="match status" value="1"/>
</dbReference>
<organism evidence="3 4">
    <name type="scientific">Panagrolaimus davidi</name>
    <dbReference type="NCBI Taxonomy" id="227884"/>
    <lineage>
        <taxon>Eukaryota</taxon>
        <taxon>Metazoa</taxon>
        <taxon>Ecdysozoa</taxon>
        <taxon>Nematoda</taxon>
        <taxon>Chromadorea</taxon>
        <taxon>Rhabditida</taxon>
        <taxon>Tylenchina</taxon>
        <taxon>Panagrolaimomorpha</taxon>
        <taxon>Panagrolaimoidea</taxon>
        <taxon>Panagrolaimidae</taxon>
        <taxon>Panagrolaimus</taxon>
    </lineage>
</organism>
<evidence type="ECO:0000256" key="1">
    <source>
        <dbReference type="SAM" id="MobiDB-lite"/>
    </source>
</evidence>
<accession>A0A914PGN4</accession>
<feature type="compositionally biased region" description="Basic and acidic residues" evidence="1">
    <location>
        <begin position="109"/>
        <end position="118"/>
    </location>
</feature>
<proteinExistence type="predicted"/>
<feature type="domain" description="Serpin" evidence="2">
    <location>
        <begin position="8"/>
        <end position="117"/>
    </location>
</feature>
<evidence type="ECO:0000313" key="4">
    <source>
        <dbReference type="WBParaSite" id="PDA_v2.g17444.t1"/>
    </source>
</evidence>
<protein>
    <submittedName>
        <fullName evidence="4">Serpin domain-containing protein</fullName>
    </submittedName>
</protein>
<feature type="region of interest" description="Disordered" evidence="1">
    <location>
        <begin position="107"/>
        <end position="147"/>
    </location>
</feature>
<dbReference type="Pfam" id="PF00079">
    <property type="entry name" value="Serpin"/>
    <property type="match status" value="1"/>
</dbReference>
<dbReference type="WBParaSite" id="PDA_v2.g17444.t1">
    <property type="protein sequence ID" value="PDA_v2.g17444.t1"/>
    <property type="gene ID" value="PDA_v2.g17444"/>
</dbReference>
<feature type="compositionally biased region" description="Acidic residues" evidence="1">
    <location>
        <begin position="119"/>
        <end position="144"/>
    </location>
</feature>
<evidence type="ECO:0000259" key="2">
    <source>
        <dbReference type="Pfam" id="PF00079"/>
    </source>
</evidence>
<dbReference type="SUPFAM" id="SSF56574">
    <property type="entry name" value="Serpins"/>
    <property type="match status" value="1"/>
</dbReference>
<sequence length="199" mass="22721">MSLEVEINFCLNFLKTLDGQKSSVYSPASLLNALTLLYIGSSGETAEELSKIVGGKNQTKAGIIDYYSKLFKRHKCDDIDVEDLCYLPSEKKLKKYDKQDFDVVENSEYDAKNEKTDKDEDDTENDEEVCDDEELYSSEEEEDTTPSSKMIIANQLFVSEMIEVKKAFEELLNEKFDDKIEKINFNNEAATKKVNLKAV</sequence>
<reference evidence="4" key="1">
    <citation type="submission" date="2022-11" db="UniProtKB">
        <authorList>
            <consortium name="WormBaseParasite"/>
        </authorList>
    </citation>
    <scope>IDENTIFICATION</scope>
</reference>
<dbReference type="Proteomes" id="UP000887578">
    <property type="component" value="Unplaced"/>
</dbReference>
<dbReference type="InterPro" id="IPR023796">
    <property type="entry name" value="Serpin_dom"/>
</dbReference>
<dbReference type="InterPro" id="IPR036186">
    <property type="entry name" value="Serpin_sf"/>
</dbReference>
<name>A0A914PGN4_9BILA</name>
<dbReference type="InterPro" id="IPR042178">
    <property type="entry name" value="Serpin_sf_1"/>
</dbReference>